<evidence type="ECO:0000259" key="1">
    <source>
        <dbReference type="SMART" id="SM00635"/>
    </source>
</evidence>
<dbReference type="InterPro" id="IPR046240">
    <property type="entry name" value="DUF6273"/>
</dbReference>
<evidence type="ECO:0000313" key="2">
    <source>
        <dbReference type="EMBL" id="ANZ46212.1"/>
    </source>
</evidence>
<accession>A0A1B2I8D8</accession>
<dbReference type="Pfam" id="PF02368">
    <property type="entry name" value="Big_2"/>
    <property type="match status" value="2"/>
</dbReference>
<dbReference type="OrthoDB" id="384490at2"/>
<dbReference type="EMBL" id="CP016757">
    <property type="protein sequence ID" value="ANZ46212.1"/>
    <property type="molecule type" value="Genomic_DNA"/>
</dbReference>
<proteinExistence type="predicted"/>
<dbReference type="AlphaFoldDB" id="A0A1B2I8D8"/>
<dbReference type="KEGG" id="cpor:BED41_14545"/>
<sequence length="653" mass="69185">MPPPQEVKSSLRYPCPFILILLLLSLTLILNTARPAAALTSADVVYYGSYPQSGTSPDFNEEPVLWRVLEVSGDKTALMLSEKLLDSGVPFNPDYSNTDPYYCWWSESEIRKFLNGKEYVESVSADVTKITVRNPKPYSFYEKAFSVGEGGGIIKADVDNSSAWGAPTGPKTTDKIFLLSLSDVDSSDPSSEPLAKGRKYGFVDDNSRKAELTDYALSQGAEIEGNNKYGYWWLRSLHSAGGIGNVPLHFMAMDILPDGMINSFHHFMMVFGLRPAFRLNLKNIIFTSPAAGGKQDGLTASLHKQTYASNDKGKYEHKLTLATNTYKLASADLTSGDFSISNGAVNLDVKVRYSGASTGVGYHLAAAVTSGDRALYYGRIKSLAAAADKSGDVTFTIPEYKSGEEFYLFVEGRNNNGDNKTDFASKPICLIGPGRKITPLSEDVEEPAPKTTAIEVTPSALTIVKGYATQLSVIFAPEGTSEKIIWSSDKPDIAAVDSSTGVVKALGTGTAVITASTPGGKTSSCAVTVTEKTQAEGIVLTPASMTMYKGTKEKITVSFNGIAEQPLVWSSSDEKIAKVDGQGNVTTLSEGKCMIKASTADGAASAECAVKVTPDSGGGSGGGSGGCNAGLGLGALALLTLLPCAVRKNKGGK</sequence>
<name>A0A1B2I8D8_9BACT</name>
<feature type="domain" description="BIG2" evidence="1">
    <location>
        <begin position="450"/>
        <end position="526"/>
    </location>
</feature>
<dbReference type="Pfam" id="PF19789">
    <property type="entry name" value="DUF6273"/>
    <property type="match status" value="1"/>
</dbReference>
<dbReference type="Gene3D" id="2.60.40.1080">
    <property type="match status" value="2"/>
</dbReference>
<dbReference type="Proteomes" id="UP000093044">
    <property type="component" value="Chromosome"/>
</dbReference>
<dbReference type="InterPro" id="IPR008964">
    <property type="entry name" value="Invasin/intimin_cell_adhesion"/>
</dbReference>
<dbReference type="SUPFAM" id="SSF49373">
    <property type="entry name" value="Invasin/intimin cell-adhesion fragments"/>
    <property type="match status" value="2"/>
</dbReference>
<dbReference type="STRING" id="1197717.BED41_14545"/>
<dbReference type="SMART" id="SM00635">
    <property type="entry name" value="BID_2"/>
    <property type="match status" value="2"/>
</dbReference>
<dbReference type="GeneID" id="83059064"/>
<dbReference type="RefSeq" id="WP_066747941.1">
    <property type="nucleotide sequence ID" value="NZ_CP016757.1"/>
</dbReference>
<feature type="domain" description="BIG2" evidence="1">
    <location>
        <begin position="534"/>
        <end position="609"/>
    </location>
</feature>
<dbReference type="InterPro" id="IPR003343">
    <property type="entry name" value="Big_2"/>
</dbReference>
<organism evidence="2 3">
    <name type="scientific">Cloacibacillus porcorum</name>
    <dbReference type="NCBI Taxonomy" id="1197717"/>
    <lineage>
        <taxon>Bacteria</taxon>
        <taxon>Thermotogati</taxon>
        <taxon>Synergistota</taxon>
        <taxon>Synergistia</taxon>
        <taxon>Synergistales</taxon>
        <taxon>Synergistaceae</taxon>
        <taxon>Cloacibacillus</taxon>
    </lineage>
</organism>
<gene>
    <name evidence="2" type="ORF">BED41_14545</name>
</gene>
<protein>
    <recommendedName>
        <fullName evidence="1">BIG2 domain-containing protein</fullName>
    </recommendedName>
</protein>
<keyword evidence="3" id="KW-1185">Reference proteome</keyword>
<reference evidence="2" key="1">
    <citation type="submission" date="2016-08" db="EMBL/GenBank/DDBJ databases">
        <title>Complete genome of Cloacibacillus porcorum.</title>
        <authorList>
            <person name="Looft T."/>
            <person name="Bayles D.O."/>
            <person name="Alt D.P."/>
        </authorList>
    </citation>
    <scope>NUCLEOTIDE SEQUENCE [LARGE SCALE GENOMIC DNA]</scope>
    <source>
        <strain evidence="2">CL-84</strain>
    </source>
</reference>
<evidence type="ECO:0000313" key="3">
    <source>
        <dbReference type="Proteomes" id="UP000093044"/>
    </source>
</evidence>